<evidence type="ECO:0000313" key="4">
    <source>
        <dbReference type="Proteomes" id="UP001345013"/>
    </source>
</evidence>
<accession>A0ABR0K7Q6</accession>
<evidence type="ECO:0000313" key="3">
    <source>
        <dbReference type="EMBL" id="KAK5089686.1"/>
    </source>
</evidence>
<dbReference type="Pfam" id="PF12505">
    <property type="entry name" value="DUF3712"/>
    <property type="match status" value="1"/>
</dbReference>
<evidence type="ECO:0000256" key="2">
    <source>
        <dbReference type="SAM" id="Phobius"/>
    </source>
</evidence>
<dbReference type="PANTHER" id="PTHR35895">
    <property type="entry name" value="CHROMOSOME 16, WHOLE GENOME SHOTGUN SEQUENCE"/>
    <property type="match status" value="1"/>
</dbReference>
<gene>
    <name evidence="3" type="ORF">LTR24_005955</name>
</gene>
<comment type="caution">
    <text evidence="3">The sequence shown here is derived from an EMBL/GenBank/DDBJ whole genome shotgun (WGS) entry which is preliminary data.</text>
</comment>
<dbReference type="PANTHER" id="PTHR35895:SF1">
    <property type="entry name" value="LIPID-BINDING SERUM GLYCOPROTEIN C-TERMINAL DOMAIN-CONTAINING PROTEIN"/>
    <property type="match status" value="1"/>
</dbReference>
<proteinExistence type="predicted"/>
<feature type="region of interest" description="Disordered" evidence="1">
    <location>
        <begin position="1"/>
        <end position="24"/>
    </location>
</feature>
<feature type="transmembrane region" description="Helical" evidence="2">
    <location>
        <begin position="35"/>
        <end position="59"/>
    </location>
</feature>
<keyword evidence="2" id="KW-0472">Membrane</keyword>
<keyword evidence="2" id="KW-1133">Transmembrane helix</keyword>
<keyword evidence="4" id="KW-1185">Reference proteome</keyword>
<name>A0ABR0K7Q6_9EURO</name>
<keyword evidence="2" id="KW-0812">Transmembrane</keyword>
<feature type="compositionally biased region" description="Basic and acidic residues" evidence="1">
    <location>
        <begin position="1"/>
        <end position="17"/>
    </location>
</feature>
<dbReference type="InterPro" id="IPR046368">
    <property type="entry name" value="Tag1"/>
</dbReference>
<sequence length="349" mass="38195">MAHEKTETIHHDPEGRSDWSGPPKSSRLGRVCSKWWWLFFLLFVIIVLAVVLPIVYIAYPKIARRGSGDSTLQFTSLTIQNATPDSVEMGFSQIFYSNTSTSQPTLYPFNASFYMLDNDNNPPFASIQSPKIVKISNDTETDVPPQLVNITHMDEFTRYLRLALASESYTIALRGNGGMSTGGMPKTGIDYDKNITMNGFDGFTAFGILSFGVLDEAEADRTNAIGEAAIVNPTIMTLGLGDVTFALSVNGTDIGVATLNNLVLTPGYQQVEIRAVMDQPAVVGMVLALQNPVLPIDFTGGSSTVDGQQIPYFTAMLKDIVLQNNIDVTKSVESSGLVDRWSLIEWNSR</sequence>
<protein>
    <submittedName>
        <fullName evidence="3">Uncharacterized protein</fullName>
    </submittedName>
</protein>
<evidence type="ECO:0000256" key="1">
    <source>
        <dbReference type="SAM" id="MobiDB-lite"/>
    </source>
</evidence>
<dbReference type="EMBL" id="JAVRRG010000072">
    <property type="protein sequence ID" value="KAK5089686.1"/>
    <property type="molecule type" value="Genomic_DNA"/>
</dbReference>
<reference evidence="3 4" key="1">
    <citation type="submission" date="2023-08" db="EMBL/GenBank/DDBJ databases">
        <title>Black Yeasts Isolated from many extreme environments.</title>
        <authorList>
            <person name="Coleine C."/>
            <person name="Stajich J.E."/>
            <person name="Selbmann L."/>
        </authorList>
    </citation>
    <scope>NUCLEOTIDE SEQUENCE [LARGE SCALE GENOMIC DNA]</scope>
    <source>
        <strain evidence="3 4">CCFEE 5885</strain>
    </source>
</reference>
<dbReference type="InterPro" id="IPR022185">
    <property type="entry name" value="DUF3712"/>
</dbReference>
<organism evidence="3 4">
    <name type="scientific">Lithohypha guttulata</name>
    <dbReference type="NCBI Taxonomy" id="1690604"/>
    <lineage>
        <taxon>Eukaryota</taxon>
        <taxon>Fungi</taxon>
        <taxon>Dikarya</taxon>
        <taxon>Ascomycota</taxon>
        <taxon>Pezizomycotina</taxon>
        <taxon>Eurotiomycetes</taxon>
        <taxon>Chaetothyriomycetidae</taxon>
        <taxon>Chaetothyriales</taxon>
        <taxon>Trichomeriaceae</taxon>
        <taxon>Lithohypha</taxon>
    </lineage>
</organism>
<dbReference type="Proteomes" id="UP001345013">
    <property type="component" value="Unassembled WGS sequence"/>
</dbReference>